<sequence>MKTDQHTSTPDKPLRHSHSGRYPEETRQRLATPPAAPRTGGTASSTIRFACAPCFLGWVAVAMTERGICAIELGDDRQAVSAQLRRHFPKARLADVGPEFSSIVAEVITLLETPPKTIDLTLDIQGTAFQQQVWQFLRQIPPGSTVSYGEVAHRLGRPRAARAVAGACAANRLAVVVPCHRVISSNGSLGGFRWGIDRKRTLLHRENTASNAAWINDKKSVPR</sequence>
<dbReference type="OrthoDB" id="9802228at2"/>
<dbReference type="GO" id="GO:0032259">
    <property type="term" value="P:methylation"/>
    <property type="evidence" value="ECO:0007669"/>
    <property type="project" value="UniProtKB-KW"/>
</dbReference>
<name>A0A1M5TRF9_9BACT</name>
<dbReference type="NCBIfam" id="TIGR00589">
    <property type="entry name" value="ogt"/>
    <property type="match status" value="1"/>
</dbReference>
<evidence type="ECO:0000256" key="9">
    <source>
        <dbReference type="SAM" id="MobiDB-lite"/>
    </source>
</evidence>
<dbReference type="SUPFAM" id="SSF53155">
    <property type="entry name" value="Methylated DNA-protein cysteine methyltransferase domain"/>
    <property type="match status" value="1"/>
</dbReference>
<dbReference type="PANTHER" id="PTHR10815">
    <property type="entry name" value="METHYLATED-DNA--PROTEIN-CYSTEINE METHYLTRANSFERASE"/>
    <property type="match status" value="1"/>
</dbReference>
<dbReference type="InterPro" id="IPR014048">
    <property type="entry name" value="MethylDNA_cys_MeTrfase_DNA-bd"/>
</dbReference>
<evidence type="ECO:0000256" key="1">
    <source>
        <dbReference type="ARBA" id="ARBA00001286"/>
    </source>
</evidence>
<dbReference type="GO" id="GO:0003908">
    <property type="term" value="F:methylated-DNA-[protein]-cysteine S-methyltransferase activity"/>
    <property type="evidence" value="ECO:0007669"/>
    <property type="project" value="UniProtKB-EC"/>
</dbReference>
<feature type="region of interest" description="Disordered" evidence="9">
    <location>
        <begin position="1"/>
        <end position="43"/>
    </location>
</feature>
<evidence type="ECO:0000256" key="8">
    <source>
        <dbReference type="ARBA" id="ARBA00049348"/>
    </source>
</evidence>
<organism evidence="11 12">
    <name type="scientific">Desulfofustis glycolicus DSM 9705</name>
    <dbReference type="NCBI Taxonomy" id="1121409"/>
    <lineage>
        <taxon>Bacteria</taxon>
        <taxon>Pseudomonadati</taxon>
        <taxon>Thermodesulfobacteriota</taxon>
        <taxon>Desulfobulbia</taxon>
        <taxon>Desulfobulbales</taxon>
        <taxon>Desulfocapsaceae</taxon>
        <taxon>Desulfofustis</taxon>
    </lineage>
</organism>
<comment type="catalytic activity">
    <reaction evidence="8">
        <text>a 6-O-methyl-2'-deoxyguanosine in DNA + L-cysteinyl-[protein] = S-methyl-L-cysteinyl-[protein] + a 2'-deoxyguanosine in DNA</text>
        <dbReference type="Rhea" id="RHEA:24000"/>
        <dbReference type="Rhea" id="RHEA-COMP:10131"/>
        <dbReference type="Rhea" id="RHEA-COMP:10132"/>
        <dbReference type="Rhea" id="RHEA-COMP:11367"/>
        <dbReference type="Rhea" id="RHEA-COMP:11368"/>
        <dbReference type="ChEBI" id="CHEBI:29950"/>
        <dbReference type="ChEBI" id="CHEBI:82612"/>
        <dbReference type="ChEBI" id="CHEBI:85445"/>
        <dbReference type="ChEBI" id="CHEBI:85448"/>
        <dbReference type="EC" id="2.1.1.63"/>
    </reaction>
</comment>
<dbReference type="InterPro" id="IPR036631">
    <property type="entry name" value="MGMT_N_sf"/>
</dbReference>
<dbReference type="GO" id="GO:0006281">
    <property type="term" value="P:DNA repair"/>
    <property type="evidence" value="ECO:0007669"/>
    <property type="project" value="UniProtKB-KW"/>
</dbReference>
<dbReference type="InterPro" id="IPR036217">
    <property type="entry name" value="MethylDNA_cys_MeTrfase_DNAb"/>
</dbReference>
<dbReference type="CDD" id="cd06445">
    <property type="entry name" value="ATase"/>
    <property type="match status" value="1"/>
</dbReference>
<accession>A0A1M5TRF9</accession>
<dbReference type="InterPro" id="IPR036388">
    <property type="entry name" value="WH-like_DNA-bd_sf"/>
</dbReference>
<protein>
    <recommendedName>
        <fullName evidence="3">methylated-DNA--[protein]-cysteine S-methyltransferase</fullName>
        <ecNumber evidence="3">2.1.1.63</ecNumber>
    </recommendedName>
</protein>
<dbReference type="RefSeq" id="WP_084540441.1">
    <property type="nucleotide sequence ID" value="NZ_FQXS01000003.1"/>
</dbReference>
<evidence type="ECO:0000256" key="4">
    <source>
        <dbReference type="ARBA" id="ARBA00022603"/>
    </source>
</evidence>
<dbReference type="InterPro" id="IPR001497">
    <property type="entry name" value="MethylDNA_cys_MeTrfase_AS"/>
</dbReference>
<dbReference type="FunFam" id="1.10.10.10:FF:000214">
    <property type="entry name" value="Methylated-DNA--protein-cysteine methyltransferase"/>
    <property type="match status" value="1"/>
</dbReference>
<dbReference type="EMBL" id="FQXS01000003">
    <property type="protein sequence ID" value="SHH53289.1"/>
    <property type="molecule type" value="Genomic_DNA"/>
</dbReference>
<keyword evidence="5 11" id="KW-0808">Transferase</keyword>
<dbReference type="Proteomes" id="UP000184139">
    <property type="component" value="Unassembled WGS sequence"/>
</dbReference>
<dbReference type="STRING" id="1121409.SAMN02745124_00870"/>
<keyword evidence="12" id="KW-1185">Reference proteome</keyword>
<evidence type="ECO:0000256" key="7">
    <source>
        <dbReference type="ARBA" id="ARBA00023204"/>
    </source>
</evidence>
<dbReference type="EC" id="2.1.1.63" evidence="3"/>
<keyword evidence="4 11" id="KW-0489">Methyltransferase</keyword>
<reference evidence="11 12" key="1">
    <citation type="submission" date="2016-11" db="EMBL/GenBank/DDBJ databases">
        <authorList>
            <person name="Jaros S."/>
            <person name="Januszkiewicz K."/>
            <person name="Wedrychowicz H."/>
        </authorList>
    </citation>
    <scope>NUCLEOTIDE SEQUENCE [LARGE SCALE GENOMIC DNA]</scope>
    <source>
        <strain evidence="11 12">DSM 9705</strain>
    </source>
</reference>
<dbReference type="Gene3D" id="3.30.160.70">
    <property type="entry name" value="Methylated DNA-protein cysteine methyltransferase domain"/>
    <property type="match status" value="1"/>
</dbReference>
<keyword evidence="7" id="KW-0234">DNA repair</keyword>
<feature type="domain" description="Methylated-DNA-[protein]-cysteine S-methyltransferase DNA binding" evidence="10">
    <location>
        <begin position="128"/>
        <end position="207"/>
    </location>
</feature>
<comment type="catalytic activity">
    <reaction evidence="1">
        <text>a 4-O-methyl-thymidine in DNA + L-cysteinyl-[protein] = a thymidine in DNA + S-methyl-L-cysteinyl-[protein]</text>
        <dbReference type="Rhea" id="RHEA:53428"/>
        <dbReference type="Rhea" id="RHEA-COMP:10131"/>
        <dbReference type="Rhea" id="RHEA-COMP:10132"/>
        <dbReference type="Rhea" id="RHEA-COMP:13555"/>
        <dbReference type="Rhea" id="RHEA-COMP:13556"/>
        <dbReference type="ChEBI" id="CHEBI:29950"/>
        <dbReference type="ChEBI" id="CHEBI:82612"/>
        <dbReference type="ChEBI" id="CHEBI:137386"/>
        <dbReference type="ChEBI" id="CHEBI:137387"/>
        <dbReference type="EC" id="2.1.1.63"/>
    </reaction>
</comment>
<keyword evidence="6" id="KW-0227">DNA damage</keyword>
<evidence type="ECO:0000313" key="12">
    <source>
        <dbReference type="Proteomes" id="UP000184139"/>
    </source>
</evidence>
<dbReference type="SUPFAM" id="SSF46767">
    <property type="entry name" value="Methylated DNA-protein cysteine methyltransferase, C-terminal domain"/>
    <property type="match status" value="1"/>
</dbReference>
<dbReference type="Pfam" id="PF01035">
    <property type="entry name" value="DNA_binding_1"/>
    <property type="match status" value="1"/>
</dbReference>
<evidence type="ECO:0000256" key="2">
    <source>
        <dbReference type="ARBA" id="ARBA00008711"/>
    </source>
</evidence>
<dbReference type="PROSITE" id="PS00374">
    <property type="entry name" value="MGMT"/>
    <property type="match status" value="1"/>
</dbReference>
<evidence type="ECO:0000313" key="11">
    <source>
        <dbReference type="EMBL" id="SHH53289.1"/>
    </source>
</evidence>
<feature type="compositionally biased region" description="Polar residues" evidence="9">
    <location>
        <begin position="1"/>
        <end position="10"/>
    </location>
</feature>
<dbReference type="PANTHER" id="PTHR10815:SF14">
    <property type="entry name" value="BIFUNCTIONAL TRANSCRIPTIONAL ACTIVATOR_DNA REPAIR ENZYME ADA"/>
    <property type="match status" value="1"/>
</dbReference>
<comment type="similarity">
    <text evidence="2">Belongs to the MGMT family.</text>
</comment>
<evidence type="ECO:0000256" key="6">
    <source>
        <dbReference type="ARBA" id="ARBA00022763"/>
    </source>
</evidence>
<gene>
    <name evidence="11" type="ORF">SAMN02745124_00870</name>
</gene>
<dbReference type="AlphaFoldDB" id="A0A1M5TRF9"/>
<evidence type="ECO:0000256" key="3">
    <source>
        <dbReference type="ARBA" id="ARBA00011918"/>
    </source>
</evidence>
<evidence type="ECO:0000256" key="5">
    <source>
        <dbReference type="ARBA" id="ARBA00022679"/>
    </source>
</evidence>
<evidence type="ECO:0000259" key="10">
    <source>
        <dbReference type="Pfam" id="PF01035"/>
    </source>
</evidence>
<proteinExistence type="inferred from homology"/>
<dbReference type="Gene3D" id="1.10.10.10">
    <property type="entry name" value="Winged helix-like DNA-binding domain superfamily/Winged helix DNA-binding domain"/>
    <property type="match status" value="1"/>
</dbReference>